<feature type="non-terminal residue" evidence="1">
    <location>
        <position position="46"/>
    </location>
</feature>
<evidence type="ECO:0000313" key="1">
    <source>
        <dbReference type="EMBL" id="CAG8696285.1"/>
    </source>
</evidence>
<sequence>MIKECQNCSGEISELMWRNVGIDGKRMSELIIEECRNCSGEMSELM</sequence>
<organism evidence="1 2">
    <name type="scientific">Ambispora gerdemannii</name>
    <dbReference type="NCBI Taxonomy" id="144530"/>
    <lineage>
        <taxon>Eukaryota</taxon>
        <taxon>Fungi</taxon>
        <taxon>Fungi incertae sedis</taxon>
        <taxon>Mucoromycota</taxon>
        <taxon>Glomeromycotina</taxon>
        <taxon>Glomeromycetes</taxon>
        <taxon>Archaeosporales</taxon>
        <taxon>Ambisporaceae</taxon>
        <taxon>Ambispora</taxon>
    </lineage>
</organism>
<reference evidence="1" key="1">
    <citation type="submission" date="2021-06" db="EMBL/GenBank/DDBJ databases">
        <authorList>
            <person name="Kallberg Y."/>
            <person name="Tangrot J."/>
            <person name="Rosling A."/>
        </authorList>
    </citation>
    <scope>NUCLEOTIDE SEQUENCE</scope>
    <source>
        <strain evidence="1">MT106</strain>
    </source>
</reference>
<comment type="caution">
    <text evidence="1">The sequence shown here is derived from an EMBL/GenBank/DDBJ whole genome shotgun (WGS) entry which is preliminary data.</text>
</comment>
<dbReference type="EMBL" id="CAJVPL010016699">
    <property type="protein sequence ID" value="CAG8696285.1"/>
    <property type="molecule type" value="Genomic_DNA"/>
</dbReference>
<keyword evidence="2" id="KW-1185">Reference proteome</keyword>
<evidence type="ECO:0000313" key="2">
    <source>
        <dbReference type="Proteomes" id="UP000789831"/>
    </source>
</evidence>
<name>A0A9N9HLN0_9GLOM</name>
<accession>A0A9N9HLN0</accession>
<dbReference type="AlphaFoldDB" id="A0A9N9HLN0"/>
<dbReference type="Proteomes" id="UP000789831">
    <property type="component" value="Unassembled WGS sequence"/>
</dbReference>
<proteinExistence type="predicted"/>
<protein>
    <submittedName>
        <fullName evidence="1">7000_t:CDS:1</fullName>
    </submittedName>
</protein>
<gene>
    <name evidence="1" type="ORF">AGERDE_LOCUS13285</name>
</gene>